<evidence type="ECO:0000256" key="2">
    <source>
        <dbReference type="ARBA" id="ARBA00006850"/>
    </source>
</evidence>
<evidence type="ECO:0000313" key="15">
    <source>
        <dbReference type="Proteomes" id="UP001150569"/>
    </source>
</evidence>
<evidence type="ECO:0000313" key="14">
    <source>
        <dbReference type="EMBL" id="KAJ1915518.1"/>
    </source>
</evidence>
<accession>A0A9W7ZYS7</accession>
<evidence type="ECO:0000256" key="4">
    <source>
        <dbReference type="ARBA" id="ARBA00022664"/>
    </source>
</evidence>
<dbReference type="AlphaFoldDB" id="A0A9W7ZYS7"/>
<sequence length="441" mass="48751">MSANNKDARIMIPPINVIFRNLQNKSRVSVWLFDQVSARIEGTIIGFDEFMNLVLDDAVEVHLKKKTRKTLADYPSTVPILMSPRKKQKVSESSKAVVNGEGQKTLAKADNGLFVASAGTYERILYGVKGEWATTDTPAKVDSKEALPQLRMELIFSFPAHIGVIKAVAAGDRFLASGGVDEQIKLFDLGKRYEIGTLMEHQGTITTIEFYGKSHMITGGEDGLIIVWRTKDWESLVAMKGHKGRVNDIAVHPSGRLALSVSSDRTIRVWNLLTGRKASAYKIGREGLVIKWLADAKRYMILTDRELLIYEVASGTMIHSITLPGRIHAIRNVVDPRDPAKEYILCGAENKRLYIYNADTYDLITSPQLHENRLRAVDTVKVPHPTDSTASEALVTTASSDGKIRVWSLHGLLEAQTGASQPPSPLGEYDTGCRLTCMTSS</sequence>
<dbReference type="InterPro" id="IPR019775">
    <property type="entry name" value="WD40_repeat_CS"/>
</dbReference>
<evidence type="ECO:0000256" key="10">
    <source>
        <dbReference type="ARBA" id="ARBA00023274"/>
    </source>
</evidence>
<evidence type="ECO:0000256" key="9">
    <source>
        <dbReference type="ARBA" id="ARBA00023242"/>
    </source>
</evidence>
<dbReference type="OrthoDB" id="308449at2759"/>
<evidence type="ECO:0000256" key="11">
    <source>
        <dbReference type="ARBA" id="ARBA00030143"/>
    </source>
</evidence>
<dbReference type="GO" id="GO:0005681">
    <property type="term" value="C:spliceosomal complex"/>
    <property type="evidence" value="ECO:0007669"/>
    <property type="project" value="UniProtKB-KW"/>
</dbReference>
<dbReference type="Pfam" id="PF01423">
    <property type="entry name" value="LSM"/>
    <property type="match status" value="1"/>
</dbReference>
<keyword evidence="6" id="KW-0677">Repeat</keyword>
<keyword evidence="5" id="KW-0747">Spliceosome</keyword>
<keyword evidence="15" id="KW-1185">Reference proteome</keyword>
<reference evidence="14" key="1">
    <citation type="submission" date="2022-07" db="EMBL/GenBank/DDBJ databases">
        <title>Phylogenomic reconstructions and comparative analyses of Kickxellomycotina fungi.</title>
        <authorList>
            <person name="Reynolds N.K."/>
            <person name="Stajich J.E."/>
            <person name="Barry K."/>
            <person name="Grigoriev I.V."/>
            <person name="Crous P."/>
            <person name="Smith M.E."/>
        </authorList>
    </citation>
    <scope>NUCLEOTIDE SEQUENCE</scope>
    <source>
        <strain evidence="14">RSA 861</strain>
    </source>
</reference>
<feature type="repeat" description="WD" evidence="12">
    <location>
        <begin position="239"/>
        <end position="280"/>
    </location>
</feature>
<gene>
    <name evidence="14" type="primary">MAK11_2</name>
    <name evidence="14" type="ORF">IWQ60_008409</name>
</gene>
<dbReference type="EMBL" id="JANBPT010000626">
    <property type="protein sequence ID" value="KAJ1915518.1"/>
    <property type="molecule type" value="Genomic_DNA"/>
</dbReference>
<feature type="repeat" description="WD" evidence="12">
    <location>
        <begin position="198"/>
        <end position="238"/>
    </location>
</feature>
<evidence type="ECO:0000256" key="5">
    <source>
        <dbReference type="ARBA" id="ARBA00022728"/>
    </source>
</evidence>
<evidence type="ECO:0000256" key="3">
    <source>
        <dbReference type="ARBA" id="ARBA00022574"/>
    </source>
</evidence>
<dbReference type="InterPro" id="IPR027078">
    <property type="entry name" value="snRNP-E"/>
</dbReference>
<dbReference type="Pfam" id="PF00400">
    <property type="entry name" value="WD40"/>
    <property type="match status" value="3"/>
</dbReference>
<keyword evidence="3 12" id="KW-0853">WD repeat</keyword>
<protein>
    <recommendedName>
        <fullName evidence="11">Sm protein E</fullName>
    </recommendedName>
</protein>
<evidence type="ECO:0000256" key="8">
    <source>
        <dbReference type="ARBA" id="ARBA00023187"/>
    </source>
</evidence>
<dbReference type="PROSITE" id="PS50082">
    <property type="entry name" value="WD_REPEATS_2"/>
    <property type="match status" value="2"/>
</dbReference>
<dbReference type="PANTHER" id="PTHR44675:SF1">
    <property type="entry name" value="P21-ACTIVATED PROTEIN KINASE-INTERACTING PROTEIN 1"/>
    <property type="match status" value="1"/>
</dbReference>
<dbReference type="Gene3D" id="2.130.10.10">
    <property type="entry name" value="YVTN repeat-like/Quinoprotein amine dehydrogenase"/>
    <property type="match status" value="2"/>
</dbReference>
<dbReference type="SUPFAM" id="SSF50978">
    <property type="entry name" value="WD40 repeat-like"/>
    <property type="match status" value="1"/>
</dbReference>
<dbReference type="InterPro" id="IPR001163">
    <property type="entry name" value="Sm_dom_euk/arc"/>
</dbReference>
<evidence type="ECO:0000256" key="7">
    <source>
        <dbReference type="ARBA" id="ARBA00022884"/>
    </source>
</evidence>
<dbReference type="Proteomes" id="UP001150569">
    <property type="component" value="Unassembled WGS sequence"/>
</dbReference>
<organism evidence="14 15">
    <name type="scientific">Tieghemiomyces parasiticus</name>
    <dbReference type="NCBI Taxonomy" id="78921"/>
    <lineage>
        <taxon>Eukaryota</taxon>
        <taxon>Fungi</taxon>
        <taxon>Fungi incertae sedis</taxon>
        <taxon>Zoopagomycota</taxon>
        <taxon>Kickxellomycotina</taxon>
        <taxon>Dimargaritomycetes</taxon>
        <taxon>Dimargaritales</taxon>
        <taxon>Dimargaritaceae</taxon>
        <taxon>Tieghemiomyces</taxon>
    </lineage>
</organism>
<keyword evidence="7" id="KW-0694">RNA-binding</keyword>
<feature type="domain" description="Sm" evidence="13">
    <location>
        <begin position="20"/>
        <end position="108"/>
    </location>
</feature>
<keyword evidence="9" id="KW-0539">Nucleus</keyword>
<dbReference type="InterPro" id="IPR051959">
    <property type="entry name" value="PAK1-Kinase_Regulator"/>
</dbReference>
<comment type="caution">
    <text evidence="14">The sequence shown here is derived from an EMBL/GenBank/DDBJ whole genome shotgun (WGS) entry which is preliminary data.</text>
</comment>
<keyword evidence="10" id="KW-0687">Ribonucleoprotein</keyword>
<evidence type="ECO:0000256" key="1">
    <source>
        <dbReference type="ARBA" id="ARBA00004123"/>
    </source>
</evidence>
<dbReference type="GO" id="GO:0000398">
    <property type="term" value="P:mRNA splicing, via spliceosome"/>
    <property type="evidence" value="ECO:0007669"/>
    <property type="project" value="InterPro"/>
</dbReference>
<comment type="subcellular location">
    <subcellularLocation>
        <location evidence="1">Nucleus</location>
    </subcellularLocation>
</comment>
<evidence type="ECO:0000259" key="13">
    <source>
        <dbReference type="SMART" id="SM00651"/>
    </source>
</evidence>
<comment type="similarity">
    <text evidence="2">Belongs to the snRNP Sm proteins family.</text>
</comment>
<dbReference type="InterPro" id="IPR036322">
    <property type="entry name" value="WD40_repeat_dom_sf"/>
</dbReference>
<dbReference type="InterPro" id="IPR001680">
    <property type="entry name" value="WD40_rpt"/>
</dbReference>
<dbReference type="GO" id="GO:0003723">
    <property type="term" value="F:RNA binding"/>
    <property type="evidence" value="ECO:0007669"/>
    <property type="project" value="UniProtKB-KW"/>
</dbReference>
<proteinExistence type="inferred from homology"/>
<dbReference type="SMART" id="SM00651">
    <property type="entry name" value="Sm"/>
    <property type="match status" value="1"/>
</dbReference>
<dbReference type="SUPFAM" id="SSF50182">
    <property type="entry name" value="Sm-like ribonucleoproteins"/>
    <property type="match status" value="1"/>
</dbReference>
<dbReference type="Gene3D" id="2.30.30.100">
    <property type="match status" value="1"/>
</dbReference>
<evidence type="ECO:0000256" key="12">
    <source>
        <dbReference type="PROSITE-ProRule" id="PRU00221"/>
    </source>
</evidence>
<dbReference type="PROSITE" id="PS00678">
    <property type="entry name" value="WD_REPEATS_1"/>
    <property type="match status" value="1"/>
</dbReference>
<dbReference type="PANTHER" id="PTHR44675">
    <property type="entry name" value="PAK1 INTERACTING PROTEIN 1"/>
    <property type="match status" value="1"/>
</dbReference>
<dbReference type="InterPro" id="IPR015943">
    <property type="entry name" value="WD40/YVTN_repeat-like_dom_sf"/>
</dbReference>
<dbReference type="InterPro" id="IPR010920">
    <property type="entry name" value="LSM_dom_sf"/>
</dbReference>
<dbReference type="CDD" id="cd01718">
    <property type="entry name" value="Sm_E"/>
    <property type="match status" value="1"/>
</dbReference>
<keyword evidence="8" id="KW-0508">mRNA splicing</keyword>
<evidence type="ECO:0000256" key="6">
    <source>
        <dbReference type="ARBA" id="ARBA00022737"/>
    </source>
</evidence>
<dbReference type="SMART" id="SM00320">
    <property type="entry name" value="WD40"/>
    <property type="match status" value="4"/>
</dbReference>
<keyword evidence="4" id="KW-0507">mRNA processing</keyword>
<name>A0A9W7ZYS7_9FUNG</name>
<dbReference type="PROSITE" id="PS50294">
    <property type="entry name" value="WD_REPEATS_REGION"/>
    <property type="match status" value="1"/>
</dbReference>